<feature type="compositionally biased region" description="Basic residues" evidence="1">
    <location>
        <begin position="24"/>
        <end position="36"/>
    </location>
</feature>
<keyword evidence="2" id="KW-1133">Transmembrane helix</keyword>
<reference evidence="5" key="2">
    <citation type="submission" date="2019-09" db="UniProtKB">
        <authorList>
            <consortium name="WormBaseParasite"/>
        </authorList>
    </citation>
    <scope>IDENTIFICATION</scope>
</reference>
<keyword evidence="2" id="KW-0472">Membrane</keyword>
<dbReference type="Proteomes" id="UP000050761">
    <property type="component" value="Unassembled WGS sequence"/>
</dbReference>
<feature type="transmembrane region" description="Helical" evidence="2">
    <location>
        <begin position="6"/>
        <end position="23"/>
    </location>
</feature>
<accession>A0A183FRG1</accession>
<dbReference type="EMBL" id="UZAH01026759">
    <property type="protein sequence ID" value="VDO85003.1"/>
    <property type="molecule type" value="Genomic_DNA"/>
</dbReference>
<organism evidence="4 5">
    <name type="scientific">Heligmosomoides polygyrus</name>
    <name type="common">Parasitic roundworm</name>
    <dbReference type="NCBI Taxonomy" id="6339"/>
    <lineage>
        <taxon>Eukaryota</taxon>
        <taxon>Metazoa</taxon>
        <taxon>Ecdysozoa</taxon>
        <taxon>Nematoda</taxon>
        <taxon>Chromadorea</taxon>
        <taxon>Rhabditida</taxon>
        <taxon>Rhabditina</taxon>
        <taxon>Rhabditomorpha</taxon>
        <taxon>Strongyloidea</taxon>
        <taxon>Heligmosomidae</taxon>
        <taxon>Heligmosomoides</taxon>
    </lineage>
</organism>
<evidence type="ECO:0000313" key="3">
    <source>
        <dbReference type="EMBL" id="VDO85003.1"/>
    </source>
</evidence>
<protein>
    <submittedName>
        <fullName evidence="5">Secreted protein</fullName>
    </submittedName>
</protein>
<accession>A0A3P8A2E8</accession>
<reference evidence="3 4" key="1">
    <citation type="submission" date="2018-11" db="EMBL/GenBank/DDBJ databases">
        <authorList>
            <consortium name="Pathogen Informatics"/>
        </authorList>
    </citation>
    <scope>NUCLEOTIDE SEQUENCE [LARGE SCALE GENOMIC DNA]</scope>
</reference>
<sequence>MVGSAVIHFVLIVLLVLTARRLAKKHRRGQKQKPKPVKSLTSANFKMKEAEPLKSTETAPNQTQTVDLWK</sequence>
<dbReference type="WBParaSite" id="HPBE_0001041901-mRNA-1">
    <property type="protein sequence ID" value="HPBE_0001041901-mRNA-1"/>
    <property type="gene ID" value="HPBE_0001041901"/>
</dbReference>
<feature type="region of interest" description="Disordered" evidence="1">
    <location>
        <begin position="24"/>
        <end position="70"/>
    </location>
</feature>
<dbReference type="AlphaFoldDB" id="A0A183FRG1"/>
<name>A0A183FRG1_HELPZ</name>
<proteinExistence type="predicted"/>
<evidence type="ECO:0000313" key="5">
    <source>
        <dbReference type="WBParaSite" id="HPBE_0001041901-mRNA-1"/>
    </source>
</evidence>
<feature type="compositionally biased region" description="Polar residues" evidence="1">
    <location>
        <begin position="55"/>
        <end position="70"/>
    </location>
</feature>
<gene>
    <name evidence="3" type="ORF">HPBE_LOCUS10420</name>
</gene>
<evidence type="ECO:0000313" key="4">
    <source>
        <dbReference type="Proteomes" id="UP000050761"/>
    </source>
</evidence>
<evidence type="ECO:0000256" key="1">
    <source>
        <dbReference type="SAM" id="MobiDB-lite"/>
    </source>
</evidence>
<evidence type="ECO:0000256" key="2">
    <source>
        <dbReference type="SAM" id="Phobius"/>
    </source>
</evidence>
<keyword evidence="4" id="KW-1185">Reference proteome</keyword>
<keyword evidence="2" id="KW-0812">Transmembrane</keyword>